<dbReference type="EMBL" id="LFJC01000003">
    <property type="protein sequence ID" value="PIT02752.1"/>
    <property type="molecule type" value="Genomic_DNA"/>
</dbReference>
<reference evidence="1 2" key="1">
    <citation type="submission" date="2015-06" db="EMBL/GenBank/DDBJ databases">
        <title>Comparative genome analysis of nirS-carrying Bradyrhizobium sp. strains.</title>
        <authorList>
            <person name="Ishii S."/>
            <person name="Jang J."/>
            <person name="Nishizawa T."/>
            <person name="Senoo K."/>
        </authorList>
    </citation>
    <scope>NUCLEOTIDE SEQUENCE [LARGE SCALE GENOMIC DNA]</scope>
    <source>
        <strain evidence="1 2">TSA1</strain>
    </source>
</reference>
<name>A0A2M6UDQ4_9BRAD</name>
<dbReference type="Proteomes" id="UP000228930">
    <property type="component" value="Unassembled WGS sequence"/>
</dbReference>
<gene>
    <name evidence="1" type="ORF">TSA1_19835</name>
</gene>
<protein>
    <submittedName>
        <fullName evidence="1">Uncharacterized protein</fullName>
    </submittedName>
</protein>
<sequence>MERYGELLTCQIVALYNAIHDLPPRSAHTLARLKQLFHESEGLPATSKILLRPDYQWRYGYNHQTIYRRAMGTSRLLHAKGLLDPMMMRWANTTRVVQLSDDPRQEPSDHDAGLSLVMSSIEIGVRRKANLRFISHLEILRHASSEAQNAQSPLSIPLPQLRHTFPDGKSIVLADVHVKPDAMFGIGYERDHKFFALEFDRSTEDVEPTKNLQRASWLRKILSYSSASVKPKPVYQTYLKIPNLLVLCVFSDATRMAHVMRLTKAHAIYPAQFLFKAIPPVDPLLNATTLLHLASEPWQRIGGAFNLLTAEEGR</sequence>
<organism evidence="1 2">
    <name type="scientific">Bradyrhizobium nitroreducens</name>
    <dbReference type="NCBI Taxonomy" id="709803"/>
    <lineage>
        <taxon>Bacteria</taxon>
        <taxon>Pseudomonadati</taxon>
        <taxon>Pseudomonadota</taxon>
        <taxon>Alphaproteobacteria</taxon>
        <taxon>Hyphomicrobiales</taxon>
        <taxon>Nitrobacteraceae</taxon>
        <taxon>Bradyrhizobium</taxon>
    </lineage>
</organism>
<accession>A0A2M6UDQ4</accession>
<evidence type="ECO:0000313" key="2">
    <source>
        <dbReference type="Proteomes" id="UP000228930"/>
    </source>
</evidence>
<proteinExistence type="predicted"/>
<dbReference type="AlphaFoldDB" id="A0A2M6UDQ4"/>
<comment type="caution">
    <text evidence="1">The sequence shown here is derived from an EMBL/GenBank/DDBJ whole genome shotgun (WGS) entry which is preliminary data.</text>
</comment>
<keyword evidence="2" id="KW-1185">Reference proteome</keyword>
<evidence type="ECO:0000313" key="1">
    <source>
        <dbReference type="EMBL" id="PIT02752.1"/>
    </source>
</evidence>